<evidence type="ECO:0008006" key="4">
    <source>
        <dbReference type="Google" id="ProtNLM"/>
    </source>
</evidence>
<reference evidence="2 3" key="1">
    <citation type="submission" date="2020-08" db="EMBL/GenBank/DDBJ databases">
        <title>Genemic of Streptomyces polyaspartic.</title>
        <authorList>
            <person name="Liu W."/>
        </authorList>
    </citation>
    <scope>NUCLEOTIDE SEQUENCE [LARGE SCALE GENOMIC DNA]</scope>
    <source>
        <strain evidence="2 3">TRM66268-LWL</strain>
    </source>
</reference>
<keyword evidence="1" id="KW-0472">Membrane</keyword>
<keyword evidence="1" id="KW-0812">Transmembrane</keyword>
<sequence length="286" mass="29666">MGDERASGRIIWVSTVVLCLEAALALVGSVVYGQTQESPNAGGNYALGVLALPVLAAGGACLAVAVSAAFVLPVVRLSSVLARKFGRHEAWWVPVVVATVLATLSAAAAGAGAVDWVAAVGLWSAATVGLSVPALLGRLRRRRLVGPVVGWGMTAVIGVGVLGAVALQTNIIEAYRPPLMSPAALVGTWSDGDGATLTFTADGSVIASGVKDHELDENFDTVAKACTGEGTWTYEPGDDAWLQEVSVDLPACQWSPWNVGGTQERTTLYQYIGDPDSWDLYSLSKT</sequence>
<dbReference type="EMBL" id="JACTVJ010000004">
    <property type="protein sequence ID" value="MBC9711971.1"/>
    <property type="molecule type" value="Genomic_DNA"/>
</dbReference>
<dbReference type="RefSeq" id="WP_187812473.1">
    <property type="nucleotide sequence ID" value="NZ_JACTVJ010000004.1"/>
</dbReference>
<name>A0ABR7SBU5_9ACTN</name>
<dbReference type="Proteomes" id="UP000642284">
    <property type="component" value="Unassembled WGS sequence"/>
</dbReference>
<keyword evidence="1" id="KW-1133">Transmembrane helix</keyword>
<feature type="transmembrane region" description="Helical" evidence="1">
    <location>
        <begin position="45"/>
        <end position="78"/>
    </location>
</feature>
<feature type="transmembrane region" description="Helical" evidence="1">
    <location>
        <begin position="116"/>
        <end position="136"/>
    </location>
</feature>
<accession>A0ABR7SBU5</accession>
<feature type="transmembrane region" description="Helical" evidence="1">
    <location>
        <begin position="148"/>
        <end position="167"/>
    </location>
</feature>
<evidence type="ECO:0000313" key="2">
    <source>
        <dbReference type="EMBL" id="MBC9711971.1"/>
    </source>
</evidence>
<protein>
    <recommendedName>
        <fullName evidence="4">Sulfite exporter TauE/SafE family protein</fullName>
    </recommendedName>
</protein>
<feature type="transmembrane region" description="Helical" evidence="1">
    <location>
        <begin position="12"/>
        <end position="33"/>
    </location>
</feature>
<evidence type="ECO:0000313" key="3">
    <source>
        <dbReference type="Proteomes" id="UP000642284"/>
    </source>
</evidence>
<keyword evidence="3" id="KW-1185">Reference proteome</keyword>
<proteinExistence type="predicted"/>
<evidence type="ECO:0000256" key="1">
    <source>
        <dbReference type="SAM" id="Phobius"/>
    </source>
</evidence>
<comment type="caution">
    <text evidence="2">The sequence shown here is derived from an EMBL/GenBank/DDBJ whole genome shotgun (WGS) entry which is preliminary data.</text>
</comment>
<feature type="transmembrane region" description="Helical" evidence="1">
    <location>
        <begin position="90"/>
        <end position="110"/>
    </location>
</feature>
<gene>
    <name evidence="2" type="ORF">H9Y04_05230</name>
</gene>
<organism evidence="2 3">
    <name type="scientific">Streptomyces polyasparticus</name>
    <dbReference type="NCBI Taxonomy" id="2767826"/>
    <lineage>
        <taxon>Bacteria</taxon>
        <taxon>Bacillati</taxon>
        <taxon>Actinomycetota</taxon>
        <taxon>Actinomycetes</taxon>
        <taxon>Kitasatosporales</taxon>
        <taxon>Streptomycetaceae</taxon>
        <taxon>Streptomyces</taxon>
    </lineage>
</organism>